<evidence type="ECO:0000256" key="2">
    <source>
        <dbReference type="ARBA" id="ARBA00006236"/>
    </source>
</evidence>
<reference evidence="10 11" key="1">
    <citation type="journal article" date="2009" name="Environ. Microbiol.">
        <title>Genome sequence of Desulfobacterium autotrophicum HRM2, a marine sulfate reducer oxidizing organic carbon completely to carbon dioxide.</title>
        <authorList>
            <person name="Strittmatter A.W."/>
            <person name="Liesegang H."/>
            <person name="Rabus R."/>
            <person name="Decker I."/>
            <person name="Amann J."/>
            <person name="Andres S."/>
            <person name="Henne A."/>
            <person name="Fricke W.F."/>
            <person name="Martinez-Arias R."/>
            <person name="Bartels D."/>
            <person name="Goesmann A."/>
            <person name="Krause L."/>
            <person name="Puehler A."/>
            <person name="Klenk H.P."/>
            <person name="Richter M."/>
            <person name="Schuler M."/>
            <person name="Gloeckner F.O."/>
            <person name="Meyerdierks A."/>
            <person name="Gottschalk G."/>
            <person name="Amann R."/>
        </authorList>
    </citation>
    <scope>NUCLEOTIDE SEQUENCE [LARGE SCALE GENOMIC DNA]</scope>
    <source>
        <strain evidence="11">ATCC 43914 / DSM 3382 / HRM2</strain>
    </source>
</reference>
<dbReference type="PANTHER" id="PTHR23502">
    <property type="entry name" value="MAJOR FACILITATOR SUPERFAMILY"/>
    <property type="match status" value="1"/>
</dbReference>
<dbReference type="NCBIfam" id="TIGR00710">
    <property type="entry name" value="efflux_Bcr_CflA"/>
    <property type="match status" value="1"/>
</dbReference>
<feature type="transmembrane region" description="Helical" evidence="8">
    <location>
        <begin position="304"/>
        <end position="329"/>
    </location>
</feature>
<feature type="transmembrane region" description="Helical" evidence="8">
    <location>
        <begin position="165"/>
        <end position="186"/>
    </location>
</feature>
<evidence type="ECO:0000256" key="7">
    <source>
        <dbReference type="ARBA" id="ARBA00023136"/>
    </source>
</evidence>
<dbReference type="GO" id="GO:1990961">
    <property type="term" value="P:xenobiotic detoxification by transmembrane export across the plasma membrane"/>
    <property type="evidence" value="ECO:0007669"/>
    <property type="project" value="InterPro"/>
</dbReference>
<keyword evidence="7 8" id="KW-0472">Membrane</keyword>
<feature type="transmembrane region" description="Helical" evidence="8">
    <location>
        <begin position="250"/>
        <end position="268"/>
    </location>
</feature>
<name>C0Q9N6_DESAH</name>
<dbReference type="Gene3D" id="1.20.1720.10">
    <property type="entry name" value="Multidrug resistance protein D"/>
    <property type="match status" value="1"/>
</dbReference>
<organism evidence="10 11">
    <name type="scientific">Desulforapulum autotrophicum (strain ATCC 43914 / DSM 3382 / VKM B-1955 / HRM2)</name>
    <name type="common">Desulfobacterium autotrophicum</name>
    <dbReference type="NCBI Taxonomy" id="177437"/>
    <lineage>
        <taxon>Bacteria</taxon>
        <taxon>Pseudomonadati</taxon>
        <taxon>Thermodesulfobacteriota</taxon>
        <taxon>Desulfobacteria</taxon>
        <taxon>Desulfobacterales</taxon>
        <taxon>Desulfobacteraceae</taxon>
        <taxon>Desulforapulum</taxon>
    </lineage>
</organism>
<gene>
    <name evidence="10" type="ordered locus">HRM2_14910</name>
</gene>
<accession>C0Q9N6</accession>
<feature type="transmembrane region" description="Helical" evidence="8">
    <location>
        <begin position="104"/>
        <end position="125"/>
    </location>
</feature>
<feature type="transmembrane region" description="Helical" evidence="8">
    <location>
        <begin position="79"/>
        <end position="98"/>
    </location>
</feature>
<keyword evidence="11" id="KW-1185">Reference proteome</keyword>
<dbReference type="InterPro" id="IPR036259">
    <property type="entry name" value="MFS_trans_sf"/>
</dbReference>
<dbReference type="Proteomes" id="UP000000442">
    <property type="component" value="Chromosome"/>
</dbReference>
<dbReference type="KEGG" id="dat:HRM2_14910"/>
<keyword evidence="6 8" id="KW-1133">Transmembrane helix</keyword>
<evidence type="ECO:0000313" key="10">
    <source>
        <dbReference type="EMBL" id="ACN14600.1"/>
    </source>
</evidence>
<dbReference type="SUPFAM" id="SSF103473">
    <property type="entry name" value="MFS general substrate transporter"/>
    <property type="match status" value="1"/>
</dbReference>
<evidence type="ECO:0000256" key="3">
    <source>
        <dbReference type="ARBA" id="ARBA00022448"/>
    </source>
</evidence>
<keyword evidence="4" id="KW-1003">Cell membrane</keyword>
<evidence type="ECO:0000259" key="9">
    <source>
        <dbReference type="PROSITE" id="PS50850"/>
    </source>
</evidence>
<dbReference type="Pfam" id="PF07690">
    <property type="entry name" value="MFS_1"/>
    <property type="match status" value="1"/>
</dbReference>
<feature type="transmembrane region" description="Helical" evidence="8">
    <location>
        <begin position="280"/>
        <end position="298"/>
    </location>
</feature>
<evidence type="ECO:0000256" key="4">
    <source>
        <dbReference type="ARBA" id="ARBA00022475"/>
    </source>
</evidence>
<dbReference type="eggNOG" id="COG2814">
    <property type="taxonomic scope" value="Bacteria"/>
</dbReference>
<dbReference type="HOGENOM" id="CLU_001265_47_0_7"/>
<dbReference type="GO" id="GO:0042910">
    <property type="term" value="F:xenobiotic transmembrane transporter activity"/>
    <property type="evidence" value="ECO:0007669"/>
    <property type="project" value="InterPro"/>
</dbReference>
<dbReference type="GO" id="GO:0005886">
    <property type="term" value="C:plasma membrane"/>
    <property type="evidence" value="ECO:0007669"/>
    <property type="project" value="UniProtKB-SubCell"/>
</dbReference>
<dbReference type="AlphaFoldDB" id="C0Q9N6"/>
<keyword evidence="5 8" id="KW-0812">Transmembrane</keyword>
<dbReference type="InterPro" id="IPR004812">
    <property type="entry name" value="Efflux_drug-R_Bcr/CmlA"/>
</dbReference>
<dbReference type="PROSITE" id="PS50850">
    <property type="entry name" value="MFS"/>
    <property type="match status" value="1"/>
</dbReference>
<feature type="domain" description="Major facilitator superfamily (MFS) profile" evidence="9">
    <location>
        <begin position="13"/>
        <end position="400"/>
    </location>
</feature>
<evidence type="ECO:0000313" key="11">
    <source>
        <dbReference type="Proteomes" id="UP000000442"/>
    </source>
</evidence>
<feature type="transmembrane region" description="Helical" evidence="8">
    <location>
        <begin position="341"/>
        <end position="359"/>
    </location>
</feature>
<dbReference type="InterPro" id="IPR011701">
    <property type="entry name" value="MFS"/>
</dbReference>
<dbReference type="PANTHER" id="PTHR23502:SF132">
    <property type="entry name" value="POLYAMINE TRANSPORTER 2-RELATED"/>
    <property type="match status" value="1"/>
</dbReference>
<evidence type="ECO:0000256" key="8">
    <source>
        <dbReference type="SAM" id="Phobius"/>
    </source>
</evidence>
<evidence type="ECO:0000256" key="6">
    <source>
        <dbReference type="ARBA" id="ARBA00022989"/>
    </source>
</evidence>
<feature type="transmembrane region" description="Helical" evidence="8">
    <location>
        <begin position="12"/>
        <end position="28"/>
    </location>
</feature>
<dbReference type="EMBL" id="CP001087">
    <property type="protein sequence ID" value="ACN14600.1"/>
    <property type="molecule type" value="Genomic_DNA"/>
</dbReference>
<evidence type="ECO:0000256" key="5">
    <source>
        <dbReference type="ARBA" id="ARBA00022692"/>
    </source>
</evidence>
<dbReference type="CDD" id="cd17320">
    <property type="entry name" value="MFS_MdfA_MDR_like"/>
    <property type="match status" value="1"/>
</dbReference>
<feature type="transmembrane region" description="Helical" evidence="8">
    <location>
        <begin position="137"/>
        <end position="159"/>
    </location>
</feature>
<comment type="subcellular location">
    <subcellularLocation>
        <location evidence="1">Cell membrane</location>
        <topology evidence="1">Multi-pass membrane protein</topology>
    </subcellularLocation>
</comment>
<dbReference type="InterPro" id="IPR020846">
    <property type="entry name" value="MFS_dom"/>
</dbReference>
<dbReference type="STRING" id="177437.HRM2_14910"/>
<feature type="transmembrane region" description="Helical" evidence="8">
    <location>
        <begin position="48"/>
        <end position="67"/>
    </location>
</feature>
<evidence type="ECO:0000256" key="1">
    <source>
        <dbReference type="ARBA" id="ARBA00004651"/>
    </source>
</evidence>
<keyword evidence="3" id="KW-0813">Transport</keyword>
<feature type="transmembrane region" description="Helical" evidence="8">
    <location>
        <begin position="214"/>
        <end position="238"/>
    </location>
</feature>
<protein>
    <submittedName>
        <fullName evidence="10">Drug resistance transporter (Permease of major facilitator superfamily)</fullName>
    </submittedName>
</protein>
<proteinExistence type="inferred from homology"/>
<comment type="similarity">
    <text evidence="2">Belongs to the major facilitator superfamily. Bcr/CmlA family.</text>
</comment>
<feature type="transmembrane region" description="Helical" evidence="8">
    <location>
        <begin position="365"/>
        <end position="387"/>
    </location>
</feature>
<sequence>MIQKQKYLKDKGMFILLAFISAFPPLSTDLYLPALPQMKEILNTTQSQVNLTLSMFFVFYAIGLLFWGPLSEKYGRKPILLIGMVIYTISSIICGFSQYVEQLIVGRIIQAIGGSAATAVSTAMVKDLYSGRKREKVMAMVMSMVIIAPIVAPVIGAFLLEYVSWEIIFFVLAGVGATALMAGALLEETIENRYTGSVWRSWGRLAVVLKNPNFSILLAIFSTISMSIMTFLAASSFIYINGFGLNEREFSYFLAFNAVFAMIGPMLYVKLSQHFKSQAIISAGFPIFILCGIAVATVGHGSVWAFALAAALATLIVDGMRVPGVNLMLEQQQNDTGSASALINFFGMLLGSLGMHLVSLNPNDLILALGCIQIMIGLISGILWFLIRNRPFVQYAFHEG</sequence>